<feature type="region of interest" description="Disordered" evidence="1">
    <location>
        <begin position="1"/>
        <end position="39"/>
    </location>
</feature>
<evidence type="ECO:0000313" key="3">
    <source>
        <dbReference type="EMBL" id="KAF4300815.1"/>
    </source>
</evidence>
<dbReference type="EMBL" id="WWBZ02000082">
    <property type="protein sequence ID" value="KAF4300815.1"/>
    <property type="molecule type" value="Genomic_DNA"/>
</dbReference>
<dbReference type="SMART" id="SM00220">
    <property type="entry name" value="S_TKc"/>
    <property type="match status" value="1"/>
</dbReference>
<feature type="compositionally biased region" description="Polar residues" evidence="1">
    <location>
        <begin position="119"/>
        <end position="128"/>
    </location>
</feature>
<dbReference type="GO" id="GO:0004674">
    <property type="term" value="F:protein serine/threonine kinase activity"/>
    <property type="evidence" value="ECO:0007669"/>
    <property type="project" value="TreeGrafter"/>
</dbReference>
<feature type="compositionally biased region" description="Polar residues" evidence="1">
    <location>
        <begin position="22"/>
        <end position="39"/>
    </location>
</feature>
<feature type="region of interest" description="Disordered" evidence="1">
    <location>
        <begin position="331"/>
        <end position="370"/>
    </location>
</feature>
<proteinExistence type="predicted"/>
<organism evidence="3 5">
    <name type="scientific">Botryosphaeria dothidea</name>
    <dbReference type="NCBI Taxonomy" id="55169"/>
    <lineage>
        <taxon>Eukaryota</taxon>
        <taxon>Fungi</taxon>
        <taxon>Dikarya</taxon>
        <taxon>Ascomycota</taxon>
        <taxon>Pezizomycotina</taxon>
        <taxon>Dothideomycetes</taxon>
        <taxon>Dothideomycetes incertae sedis</taxon>
        <taxon>Botryosphaeriales</taxon>
        <taxon>Botryosphaeriaceae</taxon>
        <taxon>Botryosphaeria</taxon>
    </lineage>
</organism>
<dbReference type="InterPro" id="IPR008271">
    <property type="entry name" value="Ser/Thr_kinase_AS"/>
</dbReference>
<gene>
    <name evidence="4" type="ORF">GTA08_BOTSDO06964</name>
    <name evidence="3" type="ORF">GTA08_BOTSDO11158</name>
</gene>
<dbReference type="PANTHER" id="PTHR24359">
    <property type="entry name" value="SERINE/THREONINE-PROTEIN KINASE SBK1"/>
    <property type="match status" value="1"/>
</dbReference>
<dbReference type="EMBL" id="WWBZ02000040">
    <property type="protein sequence ID" value="KAF4305120.1"/>
    <property type="molecule type" value="Genomic_DNA"/>
</dbReference>
<feature type="domain" description="Protein kinase" evidence="2">
    <location>
        <begin position="81"/>
        <end position="488"/>
    </location>
</feature>
<keyword evidence="5" id="KW-1185">Reference proteome</keyword>
<name>A0A8H4IGJ4_9PEZI</name>
<dbReference type="Gene3D" id="1.10.510.10">
    <property type="entry name" value="Transferase(Phosphotransferase) domain 1"/>
    <property type="match status" value="1"/>
</dbReference>
<dbReference type="PROSITE" id="PS00108">
    <property type="entry name" value="PROTEIN_KINASE_ST"/>
    <property type="match status" value="1"/>
</dbReference>
<dbReference type="Proteomes" id="UP000572817">
    <property type="component" value="Unassembled WGS sequence"/>
</dbReference>
<feature type="region of interest" description="Disordered" evidence="1">
    <location>
        <begin position="102"/>
        <end position="128"/>
    </location>
</feature>
<dbReference type="GO" id="GO:0005524">
    <property type="term" value="F:ATP binding"/>
    <property type="evidence" value="ECO:0007669"/>
    <property type="project" value="InterPro"/>
</dbReference>
<evidence type="ECO:0000256" key="1">
    <source>
        <dbReference type="SAM" id="MobiDB-lite"/>
    </source>
</evidence>
<feature type="compositionally biased region" description="Low complexity" evidence="1">
    <location>
        <begin position="353"/>
        <end position="364"/>
    </location>
</feature>
<dbReference type="AlphaFoldDB" id="A0A8H4IGJ4"/>
<accession>A0A8H4IGJ4</accession>
<dbReference type="OrthoDB" id="1668230at2759"/>
<dbReference type="PANTHER" id="PTHR24359:SF1">
    <property type="entry name" value="INHIBITOR OF NUCLEAR FACTOR KAPPA-B KINASE EPSILON SUBUNIT HOMOLOG 1-RELATED"/>
    <property type="match status" value="1"/>
</dbReference>
<evidence type="ECO:0000259" key="2">
    <source>
        <dbReference type="PROSITE" id="PS50011"/>
    </source>
</evidence>
<dbReference type="InterPro" id="IPR011009">
    <property type="entry name" value="Kinase-like_dom_sf"/>
</dbReference>
<dbReference type="SUPFAM" id="SSF56112">
    <property type="entry name" value="Protein kinase-like (PK-like)"/>
    <property type="match status" value="1"/>
</dbReference>
<reference evidence="3 5" key="1">
    <citation type="submission" date="2020-04" db="EMBL/GenBank/DDBJ databases">
        <title>Genome Assembly and Annotation of Botryosphaeria dothidea sdau 11-99, a Latent Pathogen of Apple Fruit Ring Rot in China.</title>
        <authorList>
            <person name="Yu C."/>
            <person name="Diao Y."/>
            <person name="Lu Q."/>
            <person name="Zhao J."/>
            <person name="Cui S."/>
            <person name="Peng C."/>
            <person name="He B."/>
            <person name="Liu H."/>
        </authorList>
    </citation>
    <scope>NUCLEOTIDE SEQUENCE [LARGE SCALE GENOMIC DNA]</scope>
    <source>
        <strain evidence="5">sdau11-99</strain>
        <strain evidence="3">Sdau11-99</strain>
    </source>
</reference>
<feature type="compositionally biased region" description="Low complexity" evidence="1">
    <location>
        <begin position="334"/>
        <end position="346"/>
    </location>
</feature>
<evidence type="ECO:0000313" key="5">
    <source>
        <dbReference type="Proteomes" id="UP000572817"/>
    </source>
</evidence>
<protein>
    <recommendedName>
        <fullName evidence="2">Protein kinase domain-containing protein</fullName>
    </recommendedName>
</protein>
<dbReference type="InterPro" id="IPR000719">
    <property type="entry name" value="Prot_kinase_dom"/>
</dbReference>
<comment type="caution">
    <text evidence="3">The sequence shown here is derived from an EMBL/GenBank/DDBJ whole genome shotgun (WGS) entry which is preliminary data.</text>
</comment>
<dbReference type="PROSITE" id="PS50011">
    <property type="entry name" value="PROTEIN_KINASE_DOM"/>
    <property type="match status" value="1"/>
</dbReference>
<evidence type="ECO:0000313" key="4">
    <source>
        <dbReference type="EMBL" id="KAF4305120.1"/>
    </source>
</evidence>
<sequence length="495" mass="53182">MTPPATPTSPRFDALPIRNHHTASSAGNPENDPIPSQSLNTLLLGCSNEPTYPTNKTMSPPSTFLYTSPDGVWENSTPYAIMHEAPIGTGLWSSVYLATPNTASSSETPPATPVRRRGQSNSVSSTDSYTTQFSANTISSNYITRATETSSSKIWAIKAPADRAAFSVIRSEARMLTHIFSHTSPTAYMVPFLGLDPRTGGLLMHALPLTLEDFIRGDLASSQLQEPRRTRVIASLFPRLAAQLLSGLEWLHEGAGVVHADIKPSNILLRPTKPGVADAMLQQRLRASLADEGPLERPSLLLTDDGDDTIHVLDFEPLYTDFSAAIPIRRHLHPPSSTSTSSSNRPMSPPLSPTATNTTTTTATAPPPHLAGGTWDFLAPELCRLLTPTPPTPSTASDVYALGVALVCAVLGESPFESLAAGNAFRKREMVKMGDVVGFAKASARGARFAGLKREIGERWDWEGWLRKGLVRDAGRRVGAGEWRRGVVCCGGGLV</sequence>